<name>D6PAZ9_9ARCH</name>
<evidence type="ECO:0000256" key="1">
    <source>
        <dbReference type="SAM" id="Phobius"/>
    </source>
</evidence>
<protein>
    <submittedName>
        <fullName evidence="2">Diguanylate cyclase/phosphodiesterase</fullName>
    </submittedName>
</protein>
<feature type="transmembrane region" description="Helical" evidence="1">
    <location>
        <begin position="6"/>
        <end position="25"/>
    </location>
</feature>
<organism evidence="2">
    <name type="scientific">uncultured archaeon MedDCM-OCT-S02-C115</name>
    <dbReference type="NCBI Taxonomy" id="743083"/>
    <lineage>
        <taxon>Archaea</taxon>
        <taxon>environmental samples</taxon>
    </lineage>
</organism>
<keyword evidence="1" id="KW-1133">Transmembrane helix</keyword>
<dbReference type="AlphaFoldDB" id="D6PAZ9"/>
<proteinExistence type="predicted"/>
<accession>D6PAZ9</accession>
<keyword evidence="1" id="KW-0812">Transmembrane</keyword>
<keyword evidence="1" id="KW-0472">Membrane</keyword>
<evidence type="ECO:0000313" key="2">
    <source>
        <dbReference type="EMBL" id="ADD92900.1"/>
    </source>
</evidence>
<reference evidence="2" key="1">
    <citation type="journal article" date="2010" name="ISME J.">
        <title>Metagenome of the Mediterranean deep chlorophyll maximum studied by direct and fosmid library 454 pyrosequencing.</title>
        <authorList>
            <person name="Ghai R."/>
            <person name="Martin-Cuadrado A.B."/>
            <person name="Molto A.G."/>
            <person name="Heredia I.G."/>
            <person name="Cabrera R."/>
            <person name="Martin J."/>
            <person name="Verdu M."/>
            <person name="Deschamps P."/>
            <person name="Moreira D."/>
            <person name="Lopez-Garcia P."/>
            <person name="Mira A."/>
            <person name="Rodriguez-Valera F."/>
        </authorList>
    </citation>
    <scope>NUCLEOTIDE SEQUENCE</scope>
</reference>
<feature type="transmembrane region" description="Helical" evidence="1">
    <location>
        <begin position="108"/>
        <end position="129"/>
    </location>
</feature>
<dbReference type="EMBL" id="GU942957">
    <property type="protein sequence ID" value="ADD92900.1"/>
    <property type="molecule type" value="Genomic_DNA"/>
</dbReference>
<sequence length="191" mass="21836">MDEATLVLNVMLYVLLPLWGIASMLDWWCHRATNIEATSGLREANVHLLMGAQIGLPLVLTLIFEVNVLVMLLCFAALIAHEFVAHYDVHYTTGKREIGIWEVHAHNYLATLPFFLLLLIIVRKWNVFLDTVTLNWAGGFGLSQRSEPLGITGNYAILYMATMGVFVVGPYFQEWWRCYKYERKLAAEVKD</sequence>
<feature type="transmembrane region" description="Helical" evidence="1">
    <location>
        <begin position="149"/>
        <end position="172"/>
    </location>
</feature>